<keyword evidence="2" id="KW-1185">Reference proteome</keyword>
<protein>
    <submittedName>
        <fullName evidence="1">Uncharacterized protein</fullName>
    </submittedName>
</protein>
<organism evidence="1 2">
    <name type="scientific">Dictyobacter vulcani</name>
    <dbReference type="NCBI Taxonomy" id="2607529"/>
    <lineage>
        <taxon>Bacteria</taxon>
        <taxon>Bacillati</taxon>
        <taxon>Chloroflexota</taxon>
        <taxon>Ktedonobacteria</taxon>
        <taxon>Ktedonobacterales</taxon>
        <taxon>Dictyobacteraceae</taxon>
        <taxon>Dictyobacter</taxon>
    </lineage>
</organism>
<gene>
    <name evidence="1" type="ORF">KDW_42250</name>
</gene>
<name>A0A5J4KR26_9CHLR</name>
<evidence type="ECO:0000313" key="2">
    <source>
        <dbReference type="Proteomes" id="UP000326912"/>
    </source>
</evidence>
<accession>A0A5J4KR26</accession>
<reference evidence="1 2" key="1">
    <citation type="submission" date="2019-10" db="EMBL/GenBank/DDBJ databases">
        <title>Dictyobacter vulcani sp. nov., within the class Ktedonobacteria, isolated from soil of volcanic Mt. Zao.</title>
        <authorList>
            <person name="Zheng Y."/>
            <person name="Wang C.M."/>
            <person name="Sakai Y."/>
            <person name="Abe K."/>
            <person name="Yokota A."/>
            <person name="Yabe S."/>
        </authorList>
    </citation>
    <scope>NUCLEOTIDE SEQUENCE [LARGE SCALE GENOMIC DNA]</scope>
    <source>
        <strain evidence="1 2">W12</strain>
    </source>
</reference>
<proteinExistence type="predicted"/>
<comment type="caution">
    <text evidence="1">The sequence shown here is derived from an EMBL/GenBank/DDBJ whole genome shotgun (WGS) entry which is preliminary data.</text>
</comment>
<dbReference type="EMBL" id="BKZW01000002">
    <property type="protein sequence ID" value="GER90063.1"/>
    <property type="molecule type" value="Genomic_DNA"/>
</dbReference>
<dbReference type="Proteomes" id="UP000326912">
    <property type="component" value="Unassembled WGS sequence"/>
</dbReference>
<dbReference type="AlphaFoldDB" id="A0A5J4KR26"/>
<evidence type="ECO:0000313" key="1">
    <source>
        <dbReference type="EMBL" id="GER90063.1"/>
    </source>
</evidence>
<sequence length="69" mass="8109">MRSDKQSKEETKMARSADFVCIDCKVKLWIGVAIPRDTIKHFSFFGDEKRNWQDPELNRVIWCGGRQCC</sequence>